<dbReference type="GO" id="GO:0005886">
    <property type="term" value="C:plasma membrane"/>
    <property type="evidence" value="ECO:0007669"/>
    <property type="project" value="UniProtKB-SubCell"/>
</dbReference>
<evidence type="ECO:0000256" key="3">
    <source>
        <dbReference type="ARBA" id="ARBA00022692"/>
    </source>
</evidence>
<dbReference type="OrthoDB" id="9814461at2"/>
<feature type="transmembrane region" description="Helical" evidence="6">
    <location>
        <begin position="103"/>
        <end position="123"/>
    </location>
</feature>
<feature type="transmembrane region" description="Helical" evidence="6">
    <location>
        <begin position="130"/>
        <end position="148"/>
    </location>
</feature>
<feature type="transmembrane region" description="Helical" evidence="6">
    <location>
        <begin position="229"/>
        <end position="252"/>
    </location>
</feature>
<sequence>MSAQENTLERSRIGNSAPKKRLNYLGLLCIAVALGLLAYIPTLPNYYLRIADLVLLYIILGMGLNIVIGYVGLLDLGFVAFYAVGAYCYALLSSNYFDIHLPFFAVLAVAAVAGGFTGILLGIPVLRLRGDYLAIVTLGFGEIIRILLNNIDWLTNGPRGITGIDRLSLFGYQISSPMQFYFLLLGMAIITGIVVYRLERSILGKAWFAIREDQDAAVGVGIDKTRVKLIAFATSAVIGSLCGVIFAAFQRFVSPESFTLNESILVVLVIVIGGIGNIVGVVVGAIVLVVMPELLREYAEYRMLLFGLLLVGVIVLRPRGIVPQSLTPVRLISKLVWK</sequence>
<name>A0A502BN56_9HYPH</name>
<reference evidence="7 8" key="1">
    <citation type="journal article" date="2003" name="Int. J. Syst. Evol. Microbiol.">
        <title>Towards a standardized format for the description of a novel species (of an established genus): Ochrobactrum gallinifaecis sp. nov.</title>
        <authorList>
            <person name="Kampfer P."/>
            <person name="Buczolits S."/>
            <person name="Albrecht A."/>
            <person name="Busse H.J."/>
            <person name="Stackebrandt E."/>
        </authorList>
    </citation>
    <scope>NUCLEOTIDE SEQUENCE [LARGE SCALE GENOMIC DNA]</scope>
    <source>
        <strain evidence="7 8">ISO 196</strain>
    </source>
</reference>
<feature type="transmembrane region" description="Helical" evidence="6">
    <location>
        <begin position="78"/>
        <end position="97"/>
    </location>
</feature>
<comment type="subcellular location">
    <subcellularLocation>
        <location evidence="1">Cell membrane</location>
        <topology evidence="1">Multi-pass membrane protein</topology>
    </subcellularLocation>
</comment>
<dbReference type="InterPro" id="IPR001851">
    <property type="entry name" value="ABC_transp_permease"/>
</dbReference>
<feature type="transmembrane region" description="Helical" evidence="6">
    <location>
        <begin position="21"/>
        <end position="40"/>
    </location>
</feature>
<dbReference type="Proteomes" id="UP000315388">
    <property type="component" value="Unassembled WGS sequence"/>
</dbReference>
<feature type="transmembrane region" description="Helical" evidence="6">
    <location>
        <begin position="264"/>
        <end position="291"/>
    </location>
</feature>
<evidence type="ECO:0000313" key="8">
    <source>
        <dbReference type="Proteomes" id="UP000315388"/>
    </source>
</evidence>
<dbReference type="PANTHER" id="PTHR30482">
    <property type="entry name" value="HIGH-AFFINITY BRANCHED-CHAIN AMINO ACID TRANSPORT SYSTEM PERMEASE"/>
    <property type="match status" value="1"/>
</dbReference>
<evidence type="ECO:0000256" key="6">
    <source>
        <dbReference type="SAM" id="Phobius"/>
    </source>
</evidence>
<dbReference type="GO" id="GO:0015658">
    <property type="term" value="F:branched-chain amino acid transmembrane transporter activity"/>
    <property type="evidence" value="ECO:0007669"/>
    <property type="project" value="InterPro"/>
</dbReference>
<feature type="transmembrane region" description="Helical" evidence="6">
    <location>
        <begin position="303"/>
        <end position="321"/>
    </location>
</feature>
<evidence type="ECO:0000256" key="5">
    <source>
        <dbReference type="ARBA" id="ARBA00023136"/>
    </source>
</evidence>
<keyword evidence="2" id="KW-1003">Cell membrane</keyword>
<feature type="transmembrane region" description="Helical" evidence="6">
    <location>
        <begin position="178"/>
        <end position="198"/>
    </location>
</feature>
<accession>A0A502BN56</accession>
<evidence type="ECO:0000256" key="2">
    <source>
        <dbReference type="ARBA" id="ARBA00022475"/>
    </source>
</evidence>
<keyword evidence="8" id="KW-1185">Reference proteome</keyword>
<comment type="caution">
    <text evidence="7">The sequence shown here is derived from an EMBL/GenBank/DDBJ whole genome shotgun (WGS) entry which is preliminary data.</text>
</comment>
<dbReference type="CDD" id="cd06581">
    <property type="entry name" value="TM_PBP1_LivM_like"/>
    <property type="match status" value="1"/>
</dbReference>
<feature type="transmembrane region" description="Helical" evidence="6">
    <location>
        <begin position="46"/>
        <end position="71"/>
    </location>
</feature>
<evidence type="ECO:0000256" key="4">
    <source>
        <dbReference type="ARBA" id="ARBA00022989"/>
    </source>
</evidence>
<keyword evidence="4 6" id="KW-1133">Transmembrane helix</keyword>
<evidence type="ECO:0000256" key="1">
    <source>
        <dbReference type="ARBA" id="ARBA00004651"/>
    </source>
</evidence>
<gene>
    <name evidence="7" type="ORF">FHY56_13300</name>
</gene>
<proteinExistence type="predicted"/>
<dbReference type="PANTHER" id="PTHR30482:SF10">
    <property type="entry name" value="HIGH-AFFINITY BRANCHED-CHAIN AMINO ACID TRANSPORT PROTEIN BRAE"/>
    <property type="match status" value="1"/>
</dbReference>
<dbReference type="InterPro" id="IPR043428">
    <property type="entry name" value="LivM-like"/>
</dbReference>
<evidence type="ECO:0000313" key="7">
    <source>
        <dbReference type="EMBL" id="TPF74698.1"/>
    </source>
</evidence>
<protein>
    <submittedName>
        <fullName evidence="7">Branched-chain amino acid ABC transporter permease</fullName>
    </submittedName>
</protein>
<dbReference type="AlphaFoldDB" id="A0A502BN56"/>
<dbReference type="RefSeq" id="WP_140905684.1">
    <property type="nucleotide sequence ID" value="NZ_JBHTMD010000022.1"/>
</dbReference>
<keyword evidence="5 6" id="KW-0472">Membrane</keyword>
<dbReference type="Pfam" id="PF02653">
    <property type="entry name" value="BPD_transp_2"/>
    <property type="match status" value="1"/>
</dbReference>
<keyword evidence="3 6" id="KW-0812">Transmembrane</keyword>
<dbReference type="EMBL" id="VEWJ01000009">
    <property type="protein sequence ID" value="TPF74698.1"/>
    <property type="molecule type" value="Genomic_DNA"/>
</dbReference>
<organism evidence="7 8">
    <name type="scientific">Brucella gallinifaecis</name>
    <dbReference type="NCBI Taxonomy" id="215590"/>
    <lineage>
        <taxon>Bacteria</taxon>
        <taxon>Pseudomonadati</taxon>
        <taxon>Pseudomonadota</taxon>
        <taxon>Alphaproteobacteria</taxon>
        <taxon>Hyphomicrobiales</taxon>
        <taxon>Brucellaceae</taxon>
        <taxon>Brucella/Ochrobactrum group</taxon>
        <taxon>Brucella</taxon>
    </lineage>
</organism>